<evidence type="ECO:0000256" key="1">
    <source>
        <dbReference type="ARBA" id="ARBA00023015"/>
    </source>
</evidence>
<dbReference type="PANTHER" id="PTHR43537:SF24">
    <property type="entry name" value="GLUCONATE OPERON TRANSCRIPTIONAL REPRESSOR"/>
    <property type="match status" value="1"/>
</dbReference>
<organism evidence="5 6">
    <name type="scientific">Candidatus Sodalis endolongispinus</name>
    <dbReference type="NCBI Taxonomy" id="2812662"/>
    <lineage>
        <taxon>Bacteria</taxon>
        <taxon>Pseudomonadati</taxon>
        <taxon>Pseudomonadota</taxon>
        <taxon>Gammaproteobacteria</taxon>
        <taxon>Enterobacterales</taxon>
        <taxon>Bruguierivoracaceae</taxon>
        <taxon>Sodalis</taxon>
    </lineage>
</organism>
<evidence type="ECO:0000256" key="3">
    <source>
        <dbReference type="ARBA" id="ARBA00023163"/>
    </source>
</evidence>
<proteinExistence type="predicted"/>
<dbReference type="InterPro" id="IPR036390">
    <property type="entry name" value="WH_DNA-bd_sf"/>
</dbReference>
<keyword evidence="3" id="KW-0804">Transcription</keyword>
<feature type="domain" description="HTH gntR-type" evidence="4">
    <location>
        <begin position="13"/>
        <end position="80"/>
    </location>
</feature>
<sequence>MNTPDTITLLRTQSLTNVVQVELERRIVAGELAPGSPLREATIAAEMGISRGPVREAFHMLEERGLVLFEKNCGVRIRRLDMAQALQIYQVRIPLEALAGSLVAQQLTPAGDEQLREVLRQMAGCLERQDIAVYTPLNFQFHDLLVKYTGNPALYDTYRRLVVQLELFRRYTFRHDPQTINLSFREHSAIFDAVLAQEDAALAARLLPCGALNRPLRRPDPIAGLHLSTNRRRIAHIGSMRCRCSGRHRGSF</sequence>
<dbReference type="RefSeq" id="WP_215669184.1">
    <property type="nucleotide sequence ID" value="NZ_JAFJYC010000001.1"/>
</dbReference>
<protein>
    <submittedName>
        <fullName evidence="5">FCD domain-containing protein</fullName>
    </submittedName>
</protein>
<dbReference type="SUPFAM" id="SSF48008">
    <property type="entry name" value="GntR ligand-binding domain-like"/>
    <property type="match status" value="1"/>
</dbReference>
<evidence type="ECO:0000313" key="5">
    <source>
        <dbReference type="EMBL" id="MBT9431992.1"/>
    </source>
</evidence>
<gene>
    <name evidence="5" type="ORF">JZM24_07305</name>
</gene>
<dbReference type="SMART" id="SM00895">
    <property type="entry name" value="FCD"/>
    <property type="match status" value="1"/>
</dbReference>
<keyword evidence="2" id="KW-0238">DNA-binding</keyword>
<comment type="caution">
    <text evidence="5">The sequence shown here is derived from an EMBL/GenBank/DDBJ whole genome shotgun (WGS) entry which is preliminary data.</text>
</comment>
<dbReference type="PANTHER" id="PTHR43537">
    <property type="entry name" value="TRANSCRIPTIONAL REGULATOR, GNTR FAMILY"/>
    <property type="match status" value="1"/>
</dbReference>
<dbReference type="InterPro" id="IPR011711">
    <property type="entry name" value="GntR_C"/>
</dbReference>
<dbReference type="Pfam" id="PF07729">
    <property type="entry name" value="FCD"/>
    <property type="match status" value="1"/>
</dbReference>
<name>A0ABS5YAK0_9GAMM</name>
<keyword evidence="6" id="KW-1185">Reference proteome</keyword>
<dbReference type="Gene3D" id="1.10.10.10">
    <property type="entry name" value="Winged helix-like DNA-binding domain superfamily/Winged helix DNA-binding domain"/>
    <property type="match status" value="1"/>
</dbReference>
<keyword evidence="1" id="KW-0805">Transcription regulation</keyword>
<dbReference type="EMBL" id="JAFJYC010000001">
    <property type="protein sequence ID" value="MBT9431992.1"/>
    <property type="molecule type" value="Genomic_DNA"/>
</dbReference>
<dbReference type="PROSITE" id="PS50949">
    <property type="entry name" value="HTH_GNTR"/>
    <property type="match status" value="1"/>
</dbReference>
<dbReference type="Proteomes" id="UP000811282">
    <property type="component" value="Unassembled WGS sequence"/>
</dbReference>
<accession>A0ABS5YAK0</accession>
<reference evidence="5 6" key="1">
    <citation type="journal article" date="2021" name="Genome Biol. Evol.">
        <title>The evolution of interdependence in a four-way mealybug symbiosis.</title>
        <authorList>
            <person name="Garber A.I."/>
            <person name="Kupper M."/>
            <person name="Laetsch D.R."/>
            <person name="Weldon S.R."/>
            <person name="Ladinsky M.S."/>
            <person name="Bjorkman P.J."/>
            <person name="McCutcheon J.P."/>
        </authorList>
    </citation>
    <scope>NUCLEOTIDE SEQUENCE [LARGE SCALE GENOMIC DNA]</scope>
    <source>
        <strain evidence="5">SOD</strain>
    </source>
</reference>
<dbReference type="SUPFAM" id="SSF46785">
    <property type="entry name" value="Winged helix' DNA-binding domain"/>
    <property type="match status" value="1"/>
</dbReference>
<evidence type="ECO:0000259" key="4">
    <source>
        <dbReference type="PROSITE" id="PS50949"/>
    </source>
</evidence>
<dbReference type="SMART" id="SM00345">
    <property type="entry name" value="HTH_GNTR"/>
    <property type="match status" value="1"/>
</dbReference>
<dbReference type="InterPro" id="IPR000524">
    <property type="entry name" value="Tscrpt_reg_HTH_GntR"/>
</dbReference>
<dbReference type="Pfam" id="PF00392">
    <property type="entry name" value="GntR"/>
    <property type="match status" value="1"/>
</dbReference>
<dbReference type="InterPro" id="IPR008920">
    <property type="entry name" value="TF_FadR/GntR_C"/>
</dbReference>
<evidence type="ECO:0000256" key="2">
    <source>
        <dbReference type="ARBA" id="ARBA00023125"/>
    </source>
</evidence>
<evidence type="ECO:0000313" key="6">
    <source>
        <dbReference type="Proteomes" id="UP000811282"/>
    </source>
</evidence>
<dbReference type="Gene3D" id="1.20.120.530">
    <property type="entry name" value="GntR ligand-binding domain-like"/>
    <property type="match status" value="1"/>
</dbReference>
<dbReference type="InterPro" id="IPR036388">
    <property type="entry name" value="WH-like_DNA-bd_sf"/>
</dbReference>